<dbReference type="AlphaFoldDB" id="A0A918TQ22"/>
<dbReference type="RefSeq" id="WP_189570372.1">
    <property type="nucleotide sequence ID" value="NZ_BMXI01000010.1"/>
</dbReference>
<evidence type="ECO:0000256" key="1">
    <source>
        <dbReference type="SAM" id="SignalP"/>
    </source>
</evidence>
<keyword evidence="1" id="KW-0732">Signal</keyword>
<feature type="signal peptide" evidence="1">
    <location>
        <begin position="1"/>
        <end position="21"/>
    </location>
</feature>
<reference evidence="2" key="2">
    <citation type="submission" date="2020-09" db="EMBL/GenBank/DDBJ databases">
        <authorList>
            <person name="Sun Q."/>
            <person name="Kim S."/>
        </authorList>
    </citation>
    <scope>NUCLEOTIDE SEQUENCE</scope>
    <source>
        <strain evidence="2">KCTC 12988</strain>
    </source>
</reference>
<evidence type="ECO:0000313" key="3">
    <source>
        <dbReference type="Proteomes" id="UP000644507"/>
    </source>
</evidence>
<evidence type="ECO:0008006" key="4">
    <source>
        <dbReference type="Google" id="ProtNLM"/>
    </source>
</evidence>
<protein>
    <recommendedName>
        <fullName evidence="4">Outer membrane protein beta-barrel domain-containing protein</fullName>
    </recommendedName>
</protein>
<sequence length="192" mass="20817">MKKTITTAIIAGVAFASSAQAQLSNVSGGLMLGGGYLEDPEKAYLFGQFRGTFYEDDAFSHTAFLEILGHTDDATLSFNTPGGTVFEDGDVTFINITANYELEAKLFGPISVYAGAGIGAEIVTVDDRFDIELDSDTNFVAQVFMGLRADFQNGFLMQAGARYLMREDFSLLGDQFVTEDSWAFEIGVGLQF</sequence>
<proteinExistence type="predicted"/>
<dbReference type="Gene3D" id="2.40.160.20">
    <property type="match status" value="1"/>
</dbReference>
<dbReference type="SUPFAM" id="SSF56925">
    <property type="entry name" value="OMPA-like"/>
    <property type="match status" value="1"/>
</dbReference>
<feature type="chain" id="PRO_5036733731" description="Outer membrane protein beta-barrel domain-containing protein" evidence="1">
    <location>
        <begin position="22"/>
        <end position="192"/>
    </location>
</feature>
<gene>
    <name evidence="2" type="ORF">GCM10007100_24980</name>
</gene>
<dbReference type="Proteomes" id="UP000644507">
    <property type="component" value="Unassembled WGS sequence"/>
</dbReference>
<accession>A0A918TQ22</accession>
<comment type="caution">
    <text evidence="2">The sequence shown here is derived from an EMBL/GenBank/DDBJ whole genome shotgun (WGS) entry which is preliminary data.</text>
</comment>
<reference evidence="2" key="1">
    <citation type="journal article" date="2014" name="Int. J. Syst. Evol. Microbiol.">
        <title>Complete genome sequence of Corynebacterium casei LMG S-19264T (=DSM 44701T), isolated from a smear-ripened cheese.</title>
        <authorList>
            <consortium name="US DOE Joint Genome Institute (JGI-PGF)"/>
            <person name="Walter F."/>
            <person name="Albersmeier A."/>
            <person name="Kalinowski J."/>
            <person name="Ruckert C."/>
        </authorList>
    </citation>
    <scope>NUCLEOTIDE SEQUENCE</scope>
    <source>
        <strain evidence="2">KCTC 12988</strain>
    </source>
</reference>
<name>A0A918TQ22_9BACT</name>
<dbReference type="InterPro" id="IPR011250">
    <property type="entry name" value="OMP/PagP_B-barrel"/>
</dbReference>
<keyword evidence="3" id="KW-1185">Reference proteome</keyword>
<evidence type="ECO:0000313" key="2">
    <source>
        <dbReference type="EMBL" id="GHC57121.1"/>
    </source>
</evidence>
<dbReference type="EMBL" id="BMXI01000010">
    <property type="protein sequence ID" value="GHC57121.1"/>
    <property type="molecule type" value="Genomic_DNA"/>
</dbReference>
<organism evidence="2 3">
    <name type="scientific">Roseibacillus persicicus</name>
    <dbReference type="NCBI Taxonomy" id="454148"/>
    <lineage>
        <taxon>Bacteria</taxon>
        <taxon>Pseudomonadati</taxon>
        <taxon>Verrucomicrobiota</taxon>
        <taxon>Verrucomicrobiia</taxon>
        <taxon>Verrucomicrobiales</taxon>
        <taxon>Verrucomicrobiaceae</taxon>
        <taxon>Roseibacillus</taxon>
    </lineage>
</organism>